<gene>
    <name evidence="2" type="ORF">PXH69_21300</name>
</gene>
<name>A0AAW6LST9_RHOSG</name>
<evidence type="ECO:0000259" key="1">
    <source>
        <dbReference type="PROSITE" id="PS50943"/>
    </source>
</evidence>
<dbReference type="PANTHER" id="PTHR43236:SF2">
    <property type="entry name" value="BLL0069 PROTEIN"/>
    <property type="match status" value="1"/>
</dbReference>
<comment type="caution">
    <text evidence="2">The sequence shown here is derived from an EMBL/GenBank/DDBJ whole genome shotgun (WGS) entry which is preliminary data.</text>
</comment>
<dbReference type="Gene3D" id="1.10.260.40">
    <property type="entry name" value="lambda repressor-like DNA-binding domains"/>
    <property type="match status" value="2"/>
</dbReference>
<dbReference type="InterPro" id="IPR010982">
    <property type="entry name" value="Lambda_DNA-bd_dom_sf"/>
</dbReference>
<evidence type="ECO:0000313" key="3">
    <source>
        <dbReference type="Proteomes" id="UP001217325"/>
    </source>
</evidence>
<dbReference type="CDD" id="cd00093">
    <property type="entry name" value="HTH_XRE"/>
    <property type="match status" value="2"/>
</dbReference>
<dbReference type="PANTHER" id="PTHR43236">
    <property type="entry name" value="ANTITOXIN HIGA1"/>
    <property type="match status" value="1"/>
</dbReference>
<reference evidence="2" key="1">
    <citation type="submission" date="2023-02" db="EMBL/GenBank/DDBJ databases">
        <title>A novel hydrolase synthesized by Rhodococcus erythropolis HQ is responsible for the detoxification of Zearalenone.</title>
        <authorList>
            <person name="Hu J."/>
            <person name="Xu J."/>
        </authorList>
    </citation>
    <scope>NUCLEOTIDE SEQUENCE</scope>
    <source>
        <strain evidence="2">HQ</strain>
    </source>
</reference>
<protein>
    <submittedName>
        <fullName evidence="2">Helix-turn-helix transcriptional regulator</fullName>
    </submittedName>
</protein>
<dbReference type="Pfam" id="PF01381">
    <property type="entry name" value="HTH_3"/>
    <property type="match status" value="2"/>
</dbReference>
<dbReference type="SMART" id="SM00530">
    <property type="entry name" value="HTH_XRE"/>
    <property type="match status" value="2"/>
</dbReference>
<sequence length="154" mass="16902">MSRRVTRGFQGSRLAAARKAFGGKPGMTIPELARLSGVSAATLRRWESDITVPQIDKLLDVAEILEIKVPMESLIEVPRDERYPVDWRALFGLLQPTLGAMIGVRTTVVSDIERGGRLPTPKQATAIAKIYGIAPAEFLASCERARARPPRSSY</sequence>
<dbReference type="GO" id="GO:0003677">
    <property type="term" value="F:DNA binding"/>
    <property type="evidence" value="ECO:0007669"/>
    <property type="project" value="InterPro"/>
</dbReference>
<dbReference type="PROSITE" id="PS50943">
    <property type="entry name" value="HTH_CROC1"/>
    <property type="match status" value="2"/>
</dbReference>
<proteinExistence type="predicted"/>
<feature type="domain" description="HTH cro/C1-type" evidence="1">
    <location>
        <begin position="87"/>
        <end position="138"/>
    </location>
</feature>
<dbReference type="InterPro" id="IPR052345">
    <property type="entry name" value="Rad_response_metalloprotease"/>
</dbReference>
<feature type="domain" description="HTH cro/C1-type" evidence="1">
    <location>
        <begin position="14"/>
        <end position="74"/>
    </location>
</feature>
<dbReference type="AlphaFoldDB" id="A0AAW6LST9"/>
<dbReference type="Proteomes" id="UP001217325">
    <property type="component" value="Unassembled WGS sequence"/>
</dbReference>
<dbReference type="SUPFAM" id="SSF47413">
    <property type="entry name" value="lambda repressor-like DNA-binding domains"/>
    <property type="match status" value="2"/>
</dbReference>
<dbReference type="RefSeq" id="WP_198586390.1">
    <property type="nucleotide sequence ID" value="NZ_JARDXE010000014.1"/>
</dbReference>
<dbReference type="EMBL" id="JARDXE010000014">
    <property type="protein sequence ID" value="MDE8647513.1"/>
    <property type="molecule type" value="Genomic_DNA"/>
</dbReference>
<evidence type="ECO:0000313" key="2">
    <source>
        <dbReference type="EMBL" id="MDE8647513.1"/>
    </source>
</evidence>
<accession>A0AAW6LST9</accession>
<dbReference type="InterPro" id="IPR001387">
    <property type="entry name" value="Cro/C1-type_HTH"/>
</dbReference>
<organism evidence="2 3">
    <name type="scientific">Rhodococcus qingshengii</name>
    <dbReference type="NCBI Taxonomy" id="334542"/>
    <lineage>
        <taxon>Bacteria</taxon>
        <taxon>Bacillati</taxon>
        <taxon>Actinomycetota</taxon>
        <taxon>Actinomycetes</taxon>
        <taxon>Mycobacteriales</taxon>
        <taxon>Nocardiaceae</taxon>
        <taxon>Rhodococcus</taxon>
        <taxon>Rhodococcus erythropolis group</taxon>
    </lineage>
</organism>